<evidence type="ECO:0000259" key="1">
    <source>
        <dbReference type="Pfam" id="PF22481"/>
    </source>
</evidence>
<reference evidence="3" key="1">
    <citation type="journal article" date="2017" name="Proc. Natl. Acad. Sci. U.S.A.">
        <title>Simulation of Deepwater Horizon oil plume reveals substrate specialization within a complex community of hydrocarbon-degraders.</title>
        <authorList>
            <person name="Hu P."/>
            <person name="Dubinsky E.A."/>
            <person name="Probst A.J."/>
            <person name="Wang J."/>
            <person name="Sieber C.M.K."/>
            <person name="Tom L.M."/>
            <person name="Gardinali P."/>
            <person name="Banfield J.F."/>
            <person name="Atlas R.M."/>
            <person name="Andersen G.L."/>
        </authorList>
    </citation>
    <scope>NUCLEOTIDE SEQUENCE [LARGE SCALE GENOMIC DNA]</scope>
</reference>
<sequence length="218" mass="25844">MRKIVSETVGILTQDNQFEDWWISDPISIPFLENKTMTITFADFNPDDDVNFITESDKAIKSFLNKKSEDRLELSELAYENCMKFLSVVPYDKADEPLWKIKTKADIWNFIYPTDIYISRRHRRDKDIYINIACECEWEQEHGLQFIFRRGEFLVRVSAQDGHLTEADAYDKDDSQDKLLIKSNNINEYSKAVEVSSRPIKNNNWWRRICIKILKNNN</sequence>
<dbReference type="Proteomes" id="UP000196102">
    <property type="component" value="Unassembled WGS sequence"/>
</dbReference>
<evidence type="ECO:0000313" key="3">
    <source>
        <dbReference type="Proteomes" id="UP000196102"/>
    </source>
</evidence>
<dbReference type="Pfam" id="PF22481">
    <property type="entry name" value="DUF6985"/>
    <property type="match status" value="1"/>
</dbReference>
<organism evidence="2 3">
    <name type="scientific">Nonlabens dokdonensis</name>
    <dbReference type="NCBI Taxonomy" id="328515"/>
    <lineage>
        <taxon>Bacteria</taxon>
        <taxon>Pseudomonadati</taxon>
        <taxon>Bacteroidota</taxon>
        <taxon>Flavobacteriia</taxon>
        <taxon>Flavobacteriales</taxon>
        <taxon>Flavobacteriaceae</taxon>
        <taxon>Nonlabens</taxon>
    </lineage>
</organism>
<feature type="domain" description="DUF6985" evidence="1">
    <location>
        <begin position="14"/>
        <end position="164"/>
    </location>
</feature>
<evidence type="ECO:0000313" key="2">
    <source>
        <dbReference type="EMBL" id="OUS16282.1"/>
    </source>
</evidence>
<dbReference type="RefSeq" id="WP_303686463.1">
    <property type="nucleotide sequence ID" value="NZ_CAJXYO010000038.1"/>
</dbReference>
<gene>
    <name evidence="2" type="ORF">A9Q93_05815</name>
</gene>
<protein>
    <recommendedName>
        <fullName evidence="1">DUF6985 domain-containing protein</fullName>
    </recommendedName>
</protein>
<dbReference type="AlphaFoldDB" id="A0A1Z8B130"/>
<comment type="caution">
    <text evidence="2">The sequence shown here is derived from an EMBL/GenBank/DDBJ whole genome shotgun (WGS) entry which is preliminary data.</text>
</comment>
<dbReference type="EMBL" id="MAAX01000094">
    <property type="protein sequence ID" value="OUS16282.1"/>
    <property type="molecule type" value="Genomic_DNA"/>
</dbReference>
<dbReference type="InterPro" id="IPR054254">
    <property type="entry name" value="DUF6985"/>
</dbReference>
<proteinExistence type="predicted"/>
<accession>A0A1Z8B130</accession>
<name>A0A1Z8B130_9FLAO</name>